<feature type="compositionally biased region" description="Basic and acidic residues" evidence="5">
    <location>
        <begin position="1"/>
        <end position="18"/>
    </location>
</feature>
<keyword evidence="1 3" id="KW-0863">Zinc-finger</keyword>
<comment type="caution">
    <text evidence="7">The sequence shown here is derived from an EMBL/GenBank/DDBJ whole genome shotgun (WGS) entry which is preliminary data.</text>
</comment>
<keyword evidence="8" id="KW-1185">Reference proteome</keyword>
<feature type="coiled-coil region" evidence="4">
    <location>
        <begin position="324"/>
        <end position="414"/>
    </location>
</feature>
<dbReference type="PANTHER" id="PTHR45877">
    <property type="entry name" value="E3 UBIQUITIN-PROTEIN LIGASE SIAH2"/>
    <property type="match status" value="1"/>
</dbReference>
<dbReference type="Proteomes" id="UP000828390">
    <property type="component" value="Unassembled WGS sequence"/>
</dbReference>
<dbReference type="AlphaFoldDB" id="A0A9D4C3F4"/>
<reference evidence="7" key="2">
    <citation type="submission" date="2020-11" db="EMBL/GenBank/DDBJ databases">
        <authorList>
            <person name="McCartney M.A."/>
            <person name="Auch B."/>
            <person name="Kono T."/>
            <person name="Mallez S."/>
            <person name="Becker A."/>
            <person name="Gohl D.M."/>
            <person name="Silverstein K.A.T."/>
            <person name="Koren S."/>
            <person name="Bechman K.B."/>
            <person name="Herman A."/>
            <person name="Abrahante J.E."/>
            <person name="Garbe J."/>
        </authorList>
    </citation>
    <scope>NUCLEOTIDE SEQUENCE</scope>
    <source>
        <strain evidence="7">Duluth1</strain>
        <tissue evidence="7">Whole animal</tissue>
    </source>
</reference>
<evidence type="ECO:0000256" key="4">
    <source>
        <dbReference type="SAM" id="Coils"/>
    </source>
</evidence>
<evidence type="ECO:0000259" key="6">
    <source>
        <dbReference type="PROSITE" id="PS50089"/>
    </source>
</evidence>
<dbReference type="GO" id="GO:0043161">
    <property type="term" value="P:proteasome-mediated ubiquitin-dependent protein catabolic process"/>
    <property type="evidence" value="ECO:0007669"/>
    <property type="project" value="TreeGrafter"/>
</dbReference>
<evidence type="ECO:0000256" key="5">
    <source>
        <dbReference type="SAM" id="MobiDB-lite"/>
    </source>
</evidence>
<feature type="compositionally biased region" description="Polar residues" evidence="5">
    <location>
        <begin position="159"/>
        <end position="168"/>
    </location>
</feature>
<sequence>MNKSRKNEIRDKVKEMKQRQQNWMKQRAEIQNSSSSPNALTSVTAQKENTSLSREKPEYHEGKTFIKSRDESSIEGLLATNKSKAKFQNWLKAKESQESDNEDDEMEDHVDEFKENSKAVNFGANKTVYKSANYNDGSIRQNSLRFANSGKPKMLHPSSVRSESTDPGFNSEDETGEITAATLLSPEDFDSRADDIIARVKGDLKLSTKYSKGVFNNVSNAASFVAMKSSPSKEADVSENSLASHVCPTCEKLMMPPSSSAMLLIPCGHTLCTSCSQRTKYCAMCGCAVQSTTPNIMLQQIITNFHTKQTHRQKTIASIRTVPKKNYEEEYQNLLTRRDILKEEAENITSVIDDLSHQLKRERKQVYSIESKEKTVEADISKLQQQLQQLASHRMEYERKCDEIEIQSKEETNQLNLVKDSLSSVQLQIDKVKLLAGH</sequence>
<dbReference type="InterPro" id="IPR004162">
    <property type="entry name" value="SINA-like_animal"/>
</dbReference>
<evidence type="ECO:0000256" key="2">
    <source>
        <dbReference type="ARBA" id="ARBA00022833"/>
    </source>
</evidence>
<keyword evidence="4" id="KW-0175">Coiled coil</keyword>
<organism evidence="7 8">
    <name type="scientific">Dreissena polymorpha</name>
    <name type="common">Zebra mussel</name>
    <name type="synonym">Mytilus polymorpha</name>
    <dbReference type="NCBI Taxonomy" id="45954"/>
    <lineage>
        <taxon>Eukaryota</taxon>
        <taxon>Metazoa</taxon>
        <taxon>Spiralia</taxon>
        <taxon>Lophotrochozoa</taxon>
        <taxon>Mollusca</taxon>
        <taxon>Bivalvia</taxon>
        <taxon>Autobranchia</taxon>
        <taxon>Heteroconchia</taxon>
        <taxon>Euheterodonta</taxon>
        <taxon>Imparidentia</taxon>
        <taxon>Neoheterodontei</taxon>
        <taxon>Myida</taxon>
        <taxon>Dreissenoidea</taxon>
        <taxon>Dreissenidae</taxon>
        <taxon>Dreissena</taxon>
    </lineage>
</organism>
<keyword evidence="2" id="KW-0862">Zinc</keyword>
<feature type="region of interest" description="Disordered" evidence="5">
    <location>
        <begin position="148"/>
        <end position="173"/>
    </location>
</feature>
<feature type="compositionally biased region" description="Polar residues" evidence="5">
    <location>
        <begin position="19"/>
        <end position="52"/>
    </location>
</feature>
<accession>A0A9D4C3F4</accession>
<evidence type="ECO:0000256" key="3">
    <source>
        <dbReference type="PROSITE-ProRule" id="PRU00175"/>
    </source>
</evidence>
<dbReference type="InterPro" id="IPR013083">
    <property type="entry name" value="Znf_RING/FYVE/PHD"/>
</dbReference>
<dbReference type="InterPro" id="IPR001841">
    <property type="entry name" value="Znf_RING"/>
</dbReference>
<dbReference type="PANTHER" id="PTHR45877:SF2">
    <property type="entry name" value="E3 UBIQUITIN-PROTEIN LIGASE SINA-RELATED"/>
    <property type="match status" value="1"/>
</dbReference>
<feature type="domain" description="RING-type" evidence="6">
    <location>
        <begin position="247"/>
        <end position="285"/>
    </location>
</feature>
<gene>
    <name evidence="7" type="ORF">DPMN_059147</name>
</gene>
<dbReference type="Gene3D" id="3.30.40.10">
    <property type="entry name" value="Zinc/RING finger domain, C3HC4 (zinc finger)"/>
    <property type="match status" value="1"/>
</dbReference>
<proteinExistence type="predicted"/>
<keyword evidence="1 3" id="KW-0479">Metal-binding</keyword>
<dbReference type="GO" id="GO:0031624">
    <property type="term" value="F:ubiquitin conjugating enzyme binding"/>
    <property type="evidence" value="ECO:0007669"/>
    <property type="project" value="TreeGrafter"/>
</dbReference>
<dbReference type="GO" id="GO:0008270">
    <property type="term" value="F:zinc ion binding"/>
    <property type="evidence" value="ECO:0007669"/>
    <property type="project" value="UniProtKB-KW"/>
</dbReference>
<dbReference type="GO" id="GO:0061630">
    <property type="term" value="F:ubiquitin protein ligase activity"/>
    <property type="evidence" value="ECO:0007669"/>
    <property type="project" value="TreeGrafter"/>
</dbReference>
<dbReference type="EMBL" id="JAIWYP010000013">
    <property type="protein sequence ID" value="KAH3716424.1"/>
    <property type="molecule type" value="Genomic_DNA"/>
</dbReference>
<evidence type="ECO:0000313" key="7">
    <source>
        <dbReference type="EMBL" id="KAH3716424.1"/>
    </source>
</evidence>
<evidence type="ECO:0000313" key="8">
    <source>
        <dbReference type="Proteomes" id="UP000828390"/>
    </source>
</evidence>
<reference evidence="7" key="1">
    <citation type="journal article" date="2019" name="bioRxiv">
        <title>The Genome of the Zebra Mussel, Dreissena polymorpha: A Resource for Invasive Species Research.</title>
        <authorList>
            <person name="McCartney M.A."/>
            <person name="Auch B."/>
            <person name="Kono T."/>
            <person name="Mallez S."/>
            <person name="Zhang Y."/>
            <person name="Obille A."/>
            <person name="Becker A."/>
            <person name="Abrahante J.E."/>
            <person name="Garbe J."/>
            <person name="Badalamenti J.P."/>
            <person name="Herman A."/>
            <person name="Mangelson H."/>
            <person name="Liachko I."/>
            <person name="Sullivan S."/>
            <person name="Sone E.D."/>
            <person name="Koren S."/>
            <person name="Silverstein K.A.T."/>
            <person name="Beckman K.B."/>
            <person name="Gohl D.M."/>
        </authorList>
    </citation>
    <scope>NUCLEOTIDE SEQUENCE</scope>
    <source>
        <strain evidence="7">Duluth1</strain>
        <tissue evidence="7">Whole animal</tissue>
    </source>
</reference>
<feature type="compositionally biased region" description="Basic and acidic residues" evidence="5">
    <location>
        <begin position="53"/>
        <end position="67"/>
    </location>
</feature>
<dbReference type="PROSITE" id="PS50089">
    <property type="entry name" value="ZF_RING_2"/>
    <property type="match status" value="1"/>
</dbReference>
<dbReference type="SUPFAM" id="SSF57850">
    <property type="entry name" value="RING/U-box"/>
    <property type="match status" value="1"/>
</dbReference>
<name>A0A9D4C3F4_DREPO</name>
<dbReference type="GO" id="GO:0005737">
    <property type="term" value="C:cytoplasm"/>
    <property type="evidence" value="ECO:0007669"/>
    <property type="project" value="TreeGrafter"/>
</dbReference>
<feature type="region of interest" description="Disordered" evidence="5">
    <location>
        <begin position="1"/>
        <end position="67"/>
    </location>
</feature>
<protein>
    <recommendedName>
        <fullName evidence="6">RING-type domain-containing protein</fullName>
    </recommendedName>
</protein>
<evidence type="ECO:0000256" key="1">
    <source>
        <dbReference type="ARBA" id="ARBA00022771"/>
    </source>
</evidence>
<dbReference type="OrthoDB" id="6105938at2759"/>